<dbReference type="InterPro" id="IPR004709">
    <property type="entry name" value="NaH_exchanger"/>
</dbReference>
<dbReference type="GO" id="GO:0098719">
    <property type="term" value="P:sodium ion import across plasma membrane"/>
    <property type="evidence" value="ECO:0007669"/>
    <property type="project" value="TreeGrafter"/>
</dbReference>
<dbReference type="EMBL" id="BLQM01000382">
    <property type="protein sequence ID" value="GMH86775.1"/>
    <property type="molecule type" value="Genomic_DNA"/>
</dbReference>
<evidence type="ECO:0000313" key="14">
    <source>
        <dbReference type="EMBL" id="GMH86775.1"/>
    </source>
</evidence>
<evidence type="ECO:0000256" key="9">
    <source>
        <dbReference type="ARBA" id="ARBA00023136"/>
    </source>
</evidence>
<feature type="domain" description="Cation/H+ exchanger transmembrane" evidence="13">
    <location>
        <begin position="48"/>
        <end position="488"/>
    </location>
</feature>
<evidence type="ECO:0000259" key="13">
    <source>
        <dbReference type="Pfam" id="PF00999"/>
    </source>
</evidence>
<keyword evidence="3 11" id="KW-0050">Antiport</keyword>
<dbReference type="GO" id="GO:0005886">
    <property type="term" value="C:plasma membrane"/>
    <property type="evidence" value="ECO:0007669"/>
    <property type="project" value="TreeGrafter"/>
</dbReference>
<comment type="similarity">
    <text evidence="11">Belongs to the monovalent cation:proton antiporter 1 (CPA1) transporter (TC 2.A.36) family.</text>
</comment>
<feature type="transmembrane region" description="Helical" evidence="12">
    <location>
        <begin position="234"/>
        <end position="253"/>
    </location>
</feature>
<keyword evidence="6" id="KW-0333">Golgi apparatus</keyword>
<feature type="transmembrane region" description="Helical" evidence="12">
    <location>
        <begin position="463"/>
        <end position="483"/>
    </location>
</feature>
<dbReference type="Pfam" id="PF00999">
    <property type="entry name" value="Na_H_Exchanger"/>
    <property type="match status" value="1"/>
</dbReference>
<feature type="transmembrane region" description="Helical" evidence="12">
    <location>
        <begin position="92"/>
        <end position="110"/>
    </location>
</feature>
<evidence type="ECO:0000256" key="7">
    <source>
        <dbReference type="ARBA" id="ARBA00023053"/>
    </source>
</evidence>
<sequence length="601" mass="65524">MPFRILRNLSTGGGEEDHSEENHSMPHIAAAMLLFVLFGLLVSQLCEIVLHRYHIYSIPGSGAVMLVGIVFGSIICAVGGPEVEKNLAFDEHLFALIFLPVIIFQSGYSLSLSRFFKRIGKILTYAFVGTFITTMFIGGSLYGLSDAGLTGLFQFNVPEAFAFAALISAIDPVATLCTFGCLKVEPTLSVTIMGESVVNDAVSLALYRAFQSFILEQSKADESTAENVYKQIGYFLWLISGSTLIGTLVGLLCSFQIKMVSQRMGMNVQATVIILWSYVAFAMAEAMQISGIISSMVCGIIMNHFCKKNLAKEQKAYVNKVLLLIASFSDMCIFFLAGLSIAVFIREADYELVLWLVPLCLVGRALNVFPLTAVLNKVDPKDPITRNEQIVMWHAGLRGAIAFSIALHFPDRCVLEPLEVEWPQGSGDMVQRTHLTEDGGFDYKSGCNPEICRVDGGGSGGCLRGAVIDTTSMIILLSVFFLGGTTKKMLDYMEIQTGVCDTHEDHKKAVNEAVGSSKWKSALRKVDKAIMQKLLVKKKMRRSSTEISEDMIGMDQDAEDEIARIIQKSDEDDEALGFGVPGGGGGVGLVQGENSNNANFV</sequence>
<dbReference type="Gene3D" id="6.10.140.1330">
    <property type="match status" value="1"/>
</dbReference>
<evidence type="ECO:0000256" key="4">
    <source>
        <dbReference type="ARBA" id="ARBA00022692"/>
    </source>
</evidence>
<feature type="transmembrane region" description="Helical" evidence="12">
    <location>
        <begin position="28"/>
        <end position="50"/>
    </location>
</feature>
<dbReference type="PRINTS" id="PR01084">
    <property type="entry name" value="NAHEXCHNGR"/>
</dbReference>
<evidence type="ECO:0000256" key="3">
    <source>
        <dbReference type="ARBA" id="ARBA00022449"/>
    </source>
</evidence>
<accession>A0A9W7BF40</accession>
<keyword evidence="7" id="KW-0915">Sodium</keyword>
<dbReference type="GO" id="GO:0051453">
    <property type="term" value="P:regulation of intracellular pH"/>
    <property type="evidence" value="ECO:0007669"/>
    <property type="project" value="TreeGrafter"/>
</dbReference>
<keyword evidence="2 11" id="KW-0813">Transport</keyword>
<keyword evidence="9 12" id="KW-0472">Membrane</keyword>
<feature type="transmembrane region" description="Helical" evidence="12">
    <location>
        <begin position="162"/>
        <end position="184"/>
    </location>
</feature>
<evidence type="ECO:0000256" key="2">
    <source>
        <dbReference type="ARBA" id="ARBA00022448"/>
    </source>
</evidence>
<dbReference type="GO" id="GO:0015386">
    <property type="term" value="F:potassium:proton antiporter activity"/>
    <property type="evidence" value="ECO:0007669"/>
    <property type="project" value="TreeGrafter"/>
</dbReference>
<proteinExistence type="inferred from homology"/>
<dbReference type="AlphaFoldDB" id="A0A9W7BF40"/>
<comment type="subcellular location">
    <subcellularLocation>
        <location evidence="1">Golgi apparatus membrane</location>
        <topology evidence="1">Multi-pass membrane protein</topology>
    </subcellularLocation>
</comment>
<dbReference type="PANTHER" id="PTHR10110">
    <property type="entry name" value="SODIUM/HYDROGEN EXCHANGER"/>
    <property type="match status" value="1"/>
</dbReference>
<feature type="transmembrane region" description="Helical" evidence="12">
    <location>
        <begin position="352"/>
        <end position="378"/>
    </location>
</feature>
<evidence type="ECO:0000256" key="10">
    <source>
        <dbReference type="ARBA" id="ARBA00023201"/>
    </source>
</evidence>
<evidence type="ECO:0000256" key="1">
    <source>
        <dbReference type="ARBA" id="ARBA00004653"/>
    </source>
</evidence>
<keyword evidence="10 11" id="KW-0739">Sodium transport</keyword>
<feature type="transmembrane region" description="Helical" evidence="12">
    <location>
        <begin position="318"/>
        <end position="346"/>
    </location>
</feature>
<keyword evidence="8 11" id="KW-0406">Ion transport</keyword>
<dbReference type="InterPro" id="IPR006153">
    <property type="entry name" value="Cation/H_exchanger_TM"/>
</dbReference>
<evidence type="ECO:0000256" key="5">
    <source>
        <dbReference type="ARBA" id="ARBA00022989"/>
    </source>
</evidence>
<keyword evidence="5 12" id="KW-1133">Transmembrane helix</keyword>
<dbReference type="Proteomes" id="UP001162640">
    <property type="component" value="Unassembled WGS sequence"/>
</dbReference>
<gene>
    <name evidence="14" type="ORF">TL16_g10651</name>
</gene>
<evidence type="ECO:0000256" key="12">
    <source>
        <dbReference type="SAM" id="Phobius"/>
    </source>
</evidence>
<dbReference type="GO" id="GO:0000139">
    <property type="term" value="C:Golgi membrane"/>
    <property type="evidence" value="ECO:0007669"/>
    <property type="project" value="UniProtKB-SubCell"/>
</dbReference>
<organism evidence="14 15">
    <name type="scientific">Triparma laevis f. inornata</name>
    <dbReference type="NCBI Taxonomy" id="1714386"/>
    <lineage>
        <taxon>Eukaryota</taxon>
        <taxon>Sar</taxon>
        <taxon>Stramenopiles</taxon>
        <taxon>Ochrophyta</taxon>
        <taxon>Bolidophyceae</taxon>
        <taxon>Parmales</taxon>
        <taxon>Triparmaceae</taxon>
        <taxon>Triparma</taxon>
    </lineage>
</organism>
<feature type="transmembrane region" description="Helical" evidence="12">
    <location>
        <begin position="265"/>
        <end position="283"/>
    </location>
</feature>
<protein>
    <recommendedName>
        <fullName evidence="11">Sodium/hydrogen exchanger</fullName>
    </recommendedName>
</protein>
<name>A0A9W7BF40_9STRA</name>
<evidence type="ECO:0000313" key="15">
    <source>
        <dbReference type="Proteomes" id="UP001162640"/>
    </source>
</evidence>
<evidence type="ECO:0000256" key="6">
    <source>
        <dbReference type="ARBA" id="ARBA00023034"/>
    </source>
</evidence>
<feature type="transmembrane region" description="Helical" evidence="12">
    <location>
        <begin position="122"/>
        <end position="142"/>
    </location>
</feature>
<dbReference type="PANTHER" id="PTHR10110:SF191">
    <property type="entry name" value="SODIUM_HYDROGEN EXCHANGER 8"/>
    <property type="match status" value="1"/>
</dbReference>
<dbReference type="GO" id="GO:0015385">
    <property type="term" value="F:sodium:proton antiporter activity"/>
    <property type="evidence" value="ECO:0007669"/>
    <property type="project" value="InterPro"/>
</dbReference>
<keyword evidence="4 11" id="KW-0812">Transmembrane</keyword>
<evidence type="ECO:0000256" key="11">
    <source>
        <dbReference type="RuleBase" id="RU003722"/>
    </source>
</evidence>
<dbReference type="InterPro" id="IPR018422">
    <property type="entry name" value="Cation/H_exchanger_CPA1"/>
</dbReference>
<reference evidence="15" key="1">
    <citation type="journal article" date="2023" name="Commun. Biol.">
        <title>Genome analysis of Parmales, the sister group of diatoms, reveals the evolutionary specialization of diatoms from phago-mixotrophs to photoautotrophs.</title>
        <authorList>
            <person name="Ban H."/>
            <person name="Sato S."/>
            <person name="Yoshikawa S."/>
            <person name="Yamada K."/>
            <person name="Nakamura Y."/>
            <person name="Ichinomiya M."/>
            <person name="Sato N."/>
            <person name="Blanc-Mathieu R."/>
            <person name="Endo H."/>
            <person name="Kuwata A."/>
            <person name="Ogata H."/>
        </authorList>
    </citation>
    <scope>NUCLEOTIDE SEQUENCE [LARGE SCALE GENOMIC DNA]</scope>
</reference>
<dbReference type="NCBIfam" id="TIGR00840">
    <property type="entry name" value="b_cpa1"/>
    <property type="match status" value="1"/>
</dbReference>
<feature type="transmembrane region" description="Helical" evidence="12">
    <location>
        <begin position="62"/>
        <end position="80"/>
    </location>
</feature>
<evidence type="ECO:0000256" key="8">
    <source>
        <dbReference type="ARBA" id="ARBA00023065"/>
    </source>
</evidence>
<comment type="caution">
    <text evidence="14">The sequence shown here is derived from an EMBL/GenBank/DDBJ whole genome shotgun (WGS) entry which is preliminary data.</text>
</comment>